<sequence length="734" mass="73716">MRVDSICYVDGVLCAKLGLSALLCLFSFTVSLCAASLLGCEDPELPPNTYVPRHDAGEPPCAPGQLRGMSGCVSVGVQGCTGDSVGEDGLCRPALERCSPGTVPTFDGGCLEAGIPGCAAEFVEGGGCHPTMAKCPEGTFAVPQRGCISIDGPDGCGSGPWGQVAEVPGDIHVDPSYAAGGGDGSRDRPFATLAEALSAVQADGRVVLAEGEYDEPVEISKPIELVGRCASRVVLRGEQSDPSGNVSAVWIHDVEGAGLRGVSVISPSIGLFVQAAEVSVRDVRVTGASGSGVVVALPGASLELSRSLVQASWAGEGTGDQWTSVLVLSGARARLTESALVDGTVHLRITSEAEGVVAEGNLLEITPQQAETTAPVGVILEAGALQLDASALVHHRLGALVTGASAELTATRSLFAAPPEGVQEAGDVVVEQGARATLEGSVLSGACDAQLAVAGAGTAVEVSGTLFQGAAAAEVGRLGYAVEQRGGALSLSSSAVRQAGDAGLVVSGGTFSARGVVVAGTRARPIHRDRAAGVLVRGARATLASTVVLGAHVAGVAASQGAELELTESLIEGTRPEERDSTGGVGLLSAASARIAVQRSAVLESRVAGMLLLASPSTVEDTLIQGVESGTFSTLSAGGQMESVSDLGDGLLVLRSTAQVSSVQAEGCARAGLLFGDSDGALARARSTGNRFGLVVQGTRAPELSQDNTFEDNQESDHVTEGALPVPTSAAPAP</sequence>
<proteinExistence type="predicted"/>
<reference evidence="3 4" key="1">
    <citation type="submission" date="2014-02" db="EMBL/GenBank/DDBJ databases">
        <title>The small core and large imbalanced accessory genome model reveals a collaborative survival strategy of Sorangium cellulosum strains in nature.</title>
        <authorList>
            <person name="Han K."/>
            <person name="Peng R."/>
            <person name="Blom J."/>
            <person name="Li Y.-Z."/>
        </authorList>
    </citation>
    <scope>NUCLEOTIDE SEQUENCE [LARGE SCALE GENOMIC DNA]</scope>
    <source>
        <strain evidence="3 4">So0007-03</strain>
    </source>
</reference>
<dbReference type="InterPro" id="IPR012334">
    <property type="entry name" value="Pectin_lyas_fold"/>
</dbReference>
<feature type="region of interest" description="Disordered" evidence="1">
    <location>
        <begin position="703"/>
        <end position="734"/>
    </location>
</feature>
<dbReference type="InterPro" id="IPR011459">
    <property type="entry name" value="DUF1565"/>
</dbReference>
<evidence type="ECO:0000259" key="2">
    <source>
        <dbReference type="Pfam" id="PF07602"/>
    </source>
</evidence>
<evidence type="ECO:0000313" key="3">
    <source>
        <dbReference type="EMBL" id="KYG05605.1"/>
    </source>
</evidence>
<accession>A0A150TLP6</accession>
<protein>
    <recommendedName>
        <fullName evidence="2">DUF1565 domain-containing protein</fullName>
    </recommendedName>
</protein>
<dbReference type="Proteomes" id="UP000075502">
    <property type="component" value="Unassembled WGS sequence"/>
</dbReference>
<dbReference type="InterPro" id="IPR011050">
    <property type="entry name" value="Pectin_lyase_fold/virulence"/>
</dbReference>
<dbReference type="Gene3D" id="2.160.20.10">
    <property type="entry name" value="Single-stranded right-handed beta-helix, Pectin lyase-like"/>
    <property type="match status" value="1"/>
</dbReference>
<organism evidence="3 4">
    <name type="scientific">Sorangium cellulosum</name>
    <name type="common">Polyangium cellulosum</name>
    <dbReference type="NCBI Taxonomy" id="56"/>
    <lineage>
        <taxon>Bacteria</taxon>
        <taxon>Pseudomonadati</taxon>
        <taxon>Myxococcota</taxon>
        <taxon>Polyangia</taxon>
        <taxon>Polyangiales</taxon>
        <taxon>Polyangiaceae</taxon>
        <taxon>Sorangium</taxon>
    </lineage>
</organism>
<name>A0A150TLP6_SORCE</name>
<evidence type="ECO:0000313" key="4">
    <source>
        <dbReference type="Proteomes" id="UP000075502"/>
    </source>
</evidence>
<dbReference type="EMBL" id="JEME01001980">
    <property type="protein sequence ID" value="KYG05605.1"/>
    <property type="molecule type" value="Genomic_DNA"/>
</dbReference>
<evidence type="ECO:0000256" key="1">
    <source>
        <dbReference type="SAM" id="MobiDB-lite"/>
    </source>
</evidence>
<dbReference type="SUPFAM" id="SSF51126">
    <property type="entry name" value="Pectin lyase-like"/>
    <property type="match status" value="2"/>
</dbReference>
<feature type="domain" description="DUF1565" evidence="2">
    <location>
        <begin position="183"/>
        <end position="258"/>
    </location>
</feature>
<gene>
    <name evidence="3" type="ORF">BE21_39685</name>
</gene>
<dbReference type="Pfam" id="PF07602">
    <property type="entry name" value="DUF1565"/>
    <property type="match status" value="1"/>
</dbReference>
<dbReference type="AlphaFoldDB" id="A0A150TLP6"/>
<comment type="caution">
    <text evidence="3">The sequence shown here is derived from an EMBL/GenBank/DDBJ whole genome shotgun (WGS) entry which is preliminary data.</text>
</comment>